<name>A0A484IC88_9ARCH</name>
<dbReference type="Proteomes" id="UP000294299">
    <property type="component" value="Chromosome NFRAN"/>
</dbReference>
<dbReference type="AlphaFoldDB" id="A0A484IC88"/>
<keyword evidence="3" id="KW-1185">Reference proteome</keyword>
<gene>
    <name evidence="2" type="ORF">NFRAN_1505</name>
</gene>
<evidence type="ECO:0000313" key="2">
    <source>
        <dbReference type="EMBL" id="VFJ13827.1"/>
    </source>
</evidence>
<feature type="compositionally biased region" description="Polar residues" evidence="1">
    <location>
        <begin position="101"/>
        <end position="122"/>
    </location>
</feature>
<organism evidence="2 3">
    <name type="scientific">Candidatus Nitrosocosmicus franklandianus</name>
    <dbReference type="NCBI Taxonomy" id="1798806"/>
    <lineage>
        <taxon>Archaea</taxon>
        <taxon>Nitrososphaerota</taxon>
        <taxon>Nitrososphaeria</taxon>
        <taxon>Nitrososphaerales</taxon>
        <taxon>Nitrososphaeraceae</taxon>
        <taxon>Candidatus Nitrosocosmicus</taxon>
    </lineage>
</organism>
<dbReference type="EMBL" id="LR216287">
    <property type="protein sequence ID" value="VFJ13827.1"/>
    <property type="molecule type" value="Genomic_DNA"/>
</dbReference>
<feature type="compositionally biased region" description="Polar residues" evidence="1">
    <location>
        <begin position="82"/>
        <end position="94"/>
    </location>
</feature>
<protein>
    <submittedName>
        <fullName evidence="2">Uncharacterized protein</fullName>
    </submittedName>
</protein>
<dbReference type="OrthoDB" id="385297at2157"/>
<evidence type="ECO:0000256" key="1">
    <source>
        <dbReference type="SAM" id="MobiDB-lite"/>
    </source>
</evidence>
<proteinExistence type="predicted"/>
<evidence type="ECO:0000313" key="3">
    <source>
        <dbReference type="Proteomes" id="UP000294299"/>
    </source>
</evidence>
<sequence>MLRSKNINNTTLVLVVAVLATIMTFGPSVSNFQAAMAHYGVDKDDCKDDKDYYEDHQEACDKNLKKHYGKDYDGNFASQAIGQEQDSEQNSQVVSGEDSIGSGNNFSFQNQENSGNNAAAQQ</sequence>
<dbReference type="KEGG" id="nfn:NFRAN_1505"/>
<reference evidence="2 3" key="1">
    <citation type="submission" date="2019-02" db="EMBL/GenBank/DDBJ databases">
        <authorList>
            <person name="Lehtovirta-Morley E L."/>
        </authorList>
    </citation>
    <scope>NUCLEOTIDE SEQUENCE [LARGE SCALE GENOMIC DNA]</scope>
    <source>
        <strain evidence="2">NFRAN1</strain>
    </source>
</reference>
<dbReference type="GeneID" id="39420856"/>
<accession>A0A484IC88</accession>
<dbReference type="RefSeq" id="WP_134483864.1">
    <property type="nucleotide sequence ID" value="NZ_LR216287.1"/>
</dbReference>
<feature type="region of interest" description="Disordered" evidence="1">
    <location>
        <begin position="82"/>
        <end position="122"/>
    </location>
</feature>